<evidence type="ECO:0000256" key="2">
    <source>
        <dbReference type="SAM" id="Phobius"/>
    </source>
</evidence>
<dbReference type="Proteomes" id="UP000008068">
    <property type="component" value="Unassembled WGS sequence"/>
</dbReference>
<keyword evidence="2" id="KW-0472">Membrane</keyword>
<feature type="transmembrane region" description="Helical" evidence="2">
    <location>
        <begin position="197"/>
        <end position="214"/>
    </location>
</feature>
<sequence>MSGFFGRMSSRISDKSLNDCGDDRALLTIERLQQLPDSIGKRRIRLLGQSGLCLHITSDFLSHPFFIFFPRLTKAARRGSGPVQRELNGREIGVVEVAAGIVRRNRGAQGGAGGAQGVGGGGGDQRGDGGENGGGGGGANAAVIVTDGGRGGQQGGGTVNARGKTMEERKSLLKRDPVPRNLAINVKERRNSFWDHTPSFFSLYMMWIISFNTLKRDANGDFGSKYWHDVWNCAVNCVLLLAMLFCNFVGNEKFPSSKNGFFRFISVFFHQGSQITLATTALAAILPSIPSFYAVYQGQEAYIENEGFSGETPFFASFGFYIIAGALLIETARR</sequence>
<protein>
    <submittedName>
        <fullName evidence="3">Uncharacterized protein</fullName>
    </submittedName>
</protein>
<organism evidence="4">
    <name type="scientific">Caenorhabditis brenneri</name>
    <name type="common">Nematode worm</name>
    <dbReference type="NCBI Taxonomy" id="135651"/>
    <lineage>
        <taxon>Eukaryota</taxon>
        <taxon>Metazoa</taxon>
        <taxon>Ecdysozoa</taxon>
        <taxon>Nematoda</taxon>
        <taxon>Chromadorea</taxon>
        <taxon>Rhabditida</taxon>
        <taxon>Rhabditina</taxon>
        <taxon>Rhabditomorpha</taxon>
        <taxon>Rhabditoidea</taxon>
        <taxon>Rhabditidae</taxon>
        <taxon>Peloderinae</taxon>
        <taxon>Caenorhabditis</taxon>
    </lineage>
</organism>
<name>G0NGQ4_CAEBE</name>
<feature type="transmembrane region" description="Helical" evidence="2">
    <location>
        <begin position="314"/>
        <end position="332"/>
    </location>
</feature>
<feature type="compositionally biased region" description="Gly residues" evidence="1">
    <location>
        <begin position="108"/>
        <end position="139"/>
    </location>
</feature>
<feature type="region of interest" description="Disordered" evidence="1">
    <location>
        <begin position="107"/>
        <end position="171"/>
    </location>
</feature>
<evidence type="ECO:0000256" key="1">
    <source>
        <dbReference type="SAM" id="MobiDB-lite"/>
    </source>
</evidence>
<dbReference type="AlphaFoldDB" id="G0NGQ4"/>
<keyword evidence="4" id="KW-1185">Reference proteome</keyword>
<evidence type="ECO:0000313" key="3">
    <source>
        <dbReference type="EMBL" id="EGT60189.1"/>
    </source>
</evidence>
<keyword evidence="2" id="KW-1133">Transmembrane helix</keyword>
<reference evidence="4" key="1">
    <citation type="submission" date="2011-07" db="EMBL/GenBank/DDBJ databases">
        <authorList>
            <consortium name="Caenorhabditis brenneri Sequencing and Analysis Consortium"/>
            <person name="Wilson R.K."/>
        </authorList>
    </citation>
    <scope>NUCLEOTIDE SEQUENCE [LARGE SCALE GENOMIC DNA]</scope>
    <source>
        <strain evidence="4">PB2801</strain>
    </source>
</reference>
<keyword evidence="2" id="KW-0812">Transmembrane</keyword>
<dbReference type="HOGENOM" id="CLU_832176_0_0_1"/>
<dbReference type="EMBL" id="GL379882">
    <property type="protein sequence ID" value="EGT60189.1"/>
    <property type="molecule type" value="Genomic_DNA"/>
</dbReference>
<evidence type="ECO:0000313" key="4">
    <source>
        <dbReference type="Proteomes" id="UP000008068"/>
    </source>
</evidence>
<dbReference type="InParanoid" id="G0NGQ4"/>
<feature type="transmembrane region" description="Helical" evidence="2">
    <location>
        <begin position="261"/>
        <end position="286"/>
    </location>
</feature>
<accession>G0NGQ4</accession>
<gene>
    <name evidence="3" type="ORF">CAEBREN_00550</name>
</gene>
<feature type="compositionally biased region" description="Gly residues" evidence="1">
    <location>
        <begin position="148"/>
        <end position="158"/>
    </location>
</feature>
<proteinExistence type="predicted"/>
<feature type="transmembrane region" description="Helical" evidence="2">
    <location>
        <begin position="226"/>
        <end position="249"/>
    </location>
</feature>